<feature type="compositionally biased region" description="Low complexity" evidence="9">
    <location>
        <begin position="1"/>
        <end position="27"/>
    </location>
</feature>
<keyword evidence="12" id="KW-1185">Reference proteome</keyword>
<evidence type="ECO:0000256" key="2">
    <source>
        <dbReference type="ARBA" id="ARBA00006339"/>
    </source>
</evidence>
<dbReference type="PANTHER" id="PTHR12137">
    <property type="entry name" value="CARBOHYDRATE SULFOTRANSFERASE"/>
    <property type="match status" value="1"/>
</dbReference>
<evidence type="ECO:0000256" key="9">
    <source>
        <dbReference type="SAM" id="MobiDB-lite"/>
    </source>
</evidence>
<feature type="region of interest" description="Disordered" evidence="9">
    <location>
        <begin position="437"/>
        <end position="457"/>
    </location>
</feature>
<evidence type="ECO:0000256" key="4">
    <source>
        <dbReference type="ARBA" id="ARBA00022692"/>
    </source>
</evidence>
<evidence type="ECO:0000256" key="5">
    <source>
        <dbReference type="ARBA" id="ARBA00022989"/>
    </source>
</evidence>
<comment type="subcellular location">
    <subcellularLocation>
        <location evidence="1">Golgi apparatus membrane</location>
        <topology evidence="1">Single-pass type II membrane protein</topology>
    </subcellularLocation>
</comment>
<feature type="region of interest" description="Disordered" evidence="9">
    <location>
        <begin position="1"/>
        <end position="37"/>
    </location>
</feature>
<feature type="region of interest" description="Disordered" evidence="9">
    <location>
        <begin position="529"/>
        <end position="592"/>
    </location>
</feature>
<dbReference type="GO" id="GO:0000139">
    <property type="term" value="C:Golgi membrane"/>
    <property type="evidence" value="ECO:0007669"/>
    <property type="project" value="UniProtKB-SubCell"/>
</dbReference>
<feature type="transmembrane region" description="Helical" evidence="10">
    <location>
        <begin position="47"/>
        <end position="68"/>
    </location>
</feature>
<keyword evidence="3 11" id="KW-0808">Transferase</keyword>
<keyword evidence="8" id="KW-0325">Glycoprotein</keyword>
<dbReference type="InParanoid" id="A0A1E7F8M1"/>
<dbReference type="GO" id="GO:0016051">
    <property type="term" value="P:carbohydrate biosynthetic process"/>
    <property type="evidence" value="ECO:0007669"/>
    <property type="project" value="InterPro"/>
</dbReference>
<dbReference type="GO" id="GO:0008146">
    <property type="term" value="F:sulfotransferase activity"/>
    <property type="evidence" value="ECO:0007669"/>
    <property type="project" value="InterPro"/>
</dbReference>
<evidence type="ECO:0000256" key="10">
    <source>
        <dbReference type="SAM" id="Phobius"/>
    </source>
</evidence>
<evidence type="ECO:0000256" key="6">
    <source>
        <dbReference type="ARBA" id="ARBA00023034"/>
    </source>
</evidence>
<sequence length="650" mass="74812">MVSISMPMPASTSMPTSTSTSTSTSTRSTDKQRQSLWRGRQTRTTTIIISCFIFCLTLSSIIVGRISYNRELFILTDLLMTPTQHYHHIINNNNNVLPPALMVSNFSGCCGSGKTVLRQTCLTESACTNPFFPYSNEEESIYLKPHNHTKDFMKKEKKIICEDAANTLQPKYEWCKKQELLPIPSYPFGCGKHFDVAKSGPYHLAYLFTTKESSSNTNTDSISDSNSNLLFCGIPKVGITQWLQFLRFVNFDARDYQASPHYKSDRFAYRFQNLPLSRQTEIWYNKNNNNNFKSKLKKNWTKMIFIREPTERLLSAYIDKIKPHYNITFSEFVDFLDTPNITKDVDSRDKIQIDNMPSSSSIDDSVDWNKSISSILESSRIKQVKKLRKMVLLSLQLDESDKSSKKLFKKAIQNMEELGKVKLKADGTISLINAKINKKKRKSSSTNEEDEGKSKRERKEKKLIFEKYRGLSWYTDPHWRPQAWTCGISEELPNIDYISTLDYIAKDTKNILQKVNLWDKYGQHYRTVKKKKGGKNHIASPPPPEPLRKGQLASGFQQPMKTATDNNNSDSNNMTQMTLDDPTKHNHNSKSQMNNYYTPELLDRVRKLYWMDVLLYDAIMDVAKENAENSKDQIPTGKAVAMKIKSECSF</sequence>
<dbReference type="Proteomes" id="UP000095751">
    <property type="component" value="Unassembled WGS sequence"/>
</dbReference>
<proteinExistence type="inferred from homology"/>
<dbReference type="EMBL" id="KV784360">
    <property type="protein sequence ID" value="OEU14521.1"/>
    <property type="molecule type" value="Genomic_DNA"/>
</dbReference>
<keyword evidence="7 10" id="KW-0472">Membrane</keyword>
<evidence type="ECO:0000313" key="11">
    <source>
        <dbReference type="EMBL" id="OEU14521.1"/>
    </source>
</evidence>
<dbReference type="Pfam" id="PF03567">
    <property type="entry name" value="Sulfotransfer_2"/>
    <property type="match status" value="1"/>
</dbReference>
<evidence type="ECO:0000256" key="3">
    <source>
        <dbReference type="ARBA" id="ARBA00022679"/>
    </source>
</evidence>
<gene>
    <name evidence="11" type="primary">CHST3_1</name>
    <name evidence="11" type="ORF">FRACYDRAFT_261996</name>
</gene>
<evidence type="ECO:0000256" key="7">
    <source>
        <dbReference type="ARBA" id="ARBA00023136"/>
    </source>
</evidence>
<protein>
    <submittedName>
        <fullName evidence="11">Putative chondroitin 6-sulfotransferase</fullName>
    </submittedName>
</protein>
<dbReference type="KEGG" id="fcy:FRACYDRAFT_261996"/>
<organism evidence="11 12">
    <name type="scientific">Fragilariopsis cylindrus CCMP1102</name>
    <dbReference type="NCBI Taxonomy" id="635003"/>
    <lineage>
        <taxon>Eukaryota</taxon>
        <taxon>Sar</taxon>
        <taxon>Stramenopiles</taxon>
        <taxon>Ochrophyta</taxon>
        <taxon>Bacillariophyta</taxon>
        <taxon>Bacillariophyceae</taxon>
        <taxon>Bacillariophycidae</taxon>
        <taxon>Bacillariales</taxon>
        <taxon>Bacillariaceae</taxon>
        <taxon>Fragilariopsis</taxon>
    </lineage>
</organism>
<feature type="compositionally biased region" description="Polar residues" evidence="9">
    <location>
        <begin position="554"/>
        <end position="564"/>
    </location>
</feature>
<evidence type="ECO:0000256" key="8">
    <source>
        <dbReference type="ARBA" id="ARBA00023180"/>
    </source>
</evidence>
<keyword evidence="4 10" id="KW-0812">Transmembrane</keyword>
<keyword evidence="6" id="KW-0333">Golgi apparatus</keyword>
<dbReference type="OrthoDB" id="9896530at2759"/>
<dbReference type="InterPro" id="IPR005331">
    <property type="entry name" value="Sulfotransferase"/>
</dbReference>
<dbReference type="InterPro" id="IPR018011">
    <property type="entry name" value="Carb_sulfotrans_8-10"/>
</dbReference>
<evidence type="ECO:0000256" key="1">
    <source>
        <dbReference type="ARBA" id="ARBA00004323"/>
    </source>
</evidence>
<reference evidence="11 12" key="1">
    <citation type="submission" date="2016-09" db="EMBL/GenBank/DDBJ databases">
        <title>Extensive genetic diversity and differential bi-allelic expression allows diatom success in the polar Southern Ocean.</title>
        <authorList>
            <consortium name="DOE Joint Genome Institute"/>
            <person name="Mock T."/>
            <person name="Otillar R.P."/>
            <person name="Strauss J."/>
            <person name="Dupont C."/>
            <person name="Frickenhaus S."/>
            <person name="Maumus F."/>
            <person name="Mcmullan M."/>
            <person name="Sanges R."/>
            <person name="Schmutz J."/>
            <person name="Toseland A."/>
            <person name="Valas R."/>
            <person name="Veluchamy A."/>
            <person name="Ward B.J."/>
            <person name="Allen A."/>
            <person name="Barry K."/>
            <person name="Falciatore A."/>
            <person name="Ferrante M."/>
            <person name="Fortunato A.E."/>
            <person name="Gloeckner G."/>
            <person name="Gruber A."/>
            <person name="Hipkin R."/>
            <person name="Janech M."/>
            <person name="Kroth P."/>
            <person name="Leese F."/>
            <person name="Lindquist E."/>
            <person name="Lyon B.R."/>
            <person name="Martin J."/>
            <person name="Mayer C."/>
            <person name="Parker M."/>
            <person name="Quesneville H."/>
            <person name="Raymond J."/>
            <person name="Uhlig C."/>
            <person name="Valentin K.U."/>
            <person name="Worden A.Z."/>
            <person name="Armbrust E.V."/>
            <person name="Bowler C."/>
            <person name="Green B."/>
            <person name="Moulton V."/>
            <person name="Van Oosterhout C."/>
            <person name="Grigoriev I."/>
        </authorList>
    </citation>
    <scope>NUCLEOTIDE SEQUENCE [LARGE SCALE GENOMIC DNA]</scope>
    <source>
        <strain evidence="11 12">CCMP1102</strain>
    </source>
</reference>
<dbReference type="PANTHER" id="PTHR12137:SF54">
    <property type="entry name" value="CARBOHYDRATE SULFOTRANSFERASE"/>
    <property type="match status" value="1"/>
</dbReference>
<dbReference type="AlphaFoldDB" id="A0A1E7F8M1"/>
<comment type="similarity">
    <text evidence="2">Belongs to the sulfotransferase 2 family.</text>
</comment>
<accession>A0A1E7F8M1</accession>
<keyword evidence="5 10" id="KW-1133">Transmembrane helix</keyword>
<name>A0A1E7F8M1_9STRA</name>
<evidence type="ECO:0000313" key="12">
    <source>
        <dbReference type="Proteomes" id="UP000095751"/>
    </source>
</evidence>